<reference evidence="2" key="2">
    <citation type="submission" date="2015-01" db="EMBL/GenBank/DDBJ databases">
        <title>Evolutionary Origins and Diversification of the Mycorrhizal Mutualists.</title>
        <authorList>
            <consortium name="DOE Joint Genome Institute"/>
            <consortium name="Mycorrhizal Genomics Consortium"/>
            <person name="Kohler A."/>
            <person name="Kuo A."/>
            <person name="Nagy L.G."/>
            <person name="Floudas D."/>
            <person name="Copeland A."/>
            <person name="Barry K.W."/>
            <person name="Cichocki N."/>
            <person name="Veneault-Fourrey C."/>
            <person name="LaButti K."/>
            <person name="Lindquist E.A."/>
            <person name="Lipzen A."/>
            <person name="Lundell T."/>
            <person name="Morin E."/>
            <person name="Murat C."/>
            <person name="Riley R."/>
            <person name="Ohm R."/>
            <person name="Sun H."/>
            <person name="Tunlid A."/>
            <person name="Henrissat B."/>
            <person name="Grigoriev I.V."/>
            <person name="Hibbett D.S."/>
            <person name="Martin F."/>
        </authorList>
    </citation>
    <scope>NUCLEOTIDE SEQUENCE [LARGE SCALE GENOMIC DNA]</scope>
    <source>
        <strain evidence="2">Marx 270</strain>
    </source>
</reference>
<gene>
    <name evidence="1" type="ORF">M404DRAFT_31582</name>
</gene>
<dbReference type="InParanoid" id="A0A0C3NSG5"/>
<dbReference type="Proteomes" id="UP000054217">
    <property type="component" value="Unassembled WGS sequence"/>
</dbReference>
<name>A0A0C3NSG5_PISTI</name>
<dbReference type="AlphaFoldDB" id="A0A0C3NSG5"/>
<sequence>MGDITDEWDVLDVLKESGTTCIVQTASPQDSTEDPSIYYKVNIKGTQAITAGVHRLIYKTFRPGDCQVMASLYQAYQCSQTHIQIDDNNNLFDYNNVRNATQVHLLTVDKLIAPPSYSSTMLGKPKLYPESARVELNKSLHCTPPPIYATTEYHHMPHSSTQPLSPYVTPPPNVKSILSMFNTPFNPHELKCTIIHS</sequence>
<reference evidence="1 2" key="1">
    <citation type="submission" date="2014-04" db="EMBL/GenBank/DDBJ databases">
        <authorList>
            <consortium name="DOE Joint Genome Institute"/>
            <person name="Kuo A."/>
            <person name="Kohler A."/>
            <person name="Costa M.D."/>
            <person name="Nagy L.G."/>
            <person name="Floudas D."/>
            <person name="Copeland A."/>
            <person name="Barry K.W."/>
            <person name="Cichocki N."/>
            <person name="Veneault-Fourrey C."/>
            <person name="LaButti K."/>
            <person name="Lindquist E.A."/>
            <person name="Lipzen A."/>
            <person name="Lundell T."/>
            <person name="Morin E."/>
            <person name="Murat C."/>
            <person name="Sun H."/>
            <person name="Tunlid A."/>
            <person name="Henrissat B."/>
            <person name="Grigoriev I.V."/>
            <person name="Hibbett D.S."/>
            <person name="Martin F."/>
            <person name="Nordberg H.P."/>
            <person name="Cantor M.N."/>
            <person name="Hua S.X."/>
        </authorList>
    </citation>
    <scope>NUCLEOTIDE SEQUENCE [LARGE SCALE GENOMIC DNA]</scope>
    <source>
        <strain evidence="1 2">Marx 270</strain>
    </source>
</reference>
<dbReference type="EMBL" id="KN832018">
    <property type="protein sequence ID" value="KIN98218.1"/>
    <property type="molecule type" value="Genomic_DNA"/>
</dbReference>
<dbReference type="OrthoDB" id="10294870at2759"/>
<protein>
    <submittedName>
        <fullName evidence="1">Uncharacterized protein</fullName>
    </submittedName>
</protein>
<evidence type="ECO:0000313" key="1">
    <source>
        <dbReference type="EMBL" id="KIN98218.1"/>
    </source>
</evidence>
<evidence type="ECO:0000313" key="2">
    <source>
        <dbReference type="Proteomes" id="UP000054217"/>
    </source>
</evidence>
<dbReference type="HOGENOM" id="CLU_071113_0_0_1"/>
<dbReference type="STRING" id="870435.A0A0C3NSG5"/>
<proteinExistence type="predicted"/>
<keyword evidence="2" id="KW-1185">Reference proteome</keyword>
<accession>A0A0C3NSG5</accession>
<organism evidence="1 2">
    <name type="scientific">Pisolithus tinctorius Marx 270</name>
    <dbReference type="NCBI Taxonomy" id="870435"/>
    <lineage>
        <taxon>Eukaryota</taxon>
        <taxon>Fungi</taxon>
        <taxon>Dikarya</taxon>
        <taxon>Basidiomycota</taxon>
        <taxon>Agaricomycotina</taxon>
        <taxon>Agaricomycetes</taxon>
        <taxon>Agaricomycetidae</taxon>
        <taxon>Boletales</taxon>
        <taxon>Sclerodermatineae</taxon>
        <taxon>Pisolithaceae</taxon>
        <taxon>Pisolithus</taxon>
    </lineage>
</organism>